<evidence type="ECO:0000256" key="2">
    <source>
        <dbReference type="ARBA" id="ARBA00005336"/>
    </source>
</evidence>
<dbReference type="GO" id="GO:0008422">
    <property type="term" value="F:beta-glucosidase activity"/>
    <property type="evidence" value="ECO:0007669"/>
    <property type="project" value="UniProtKB-EC"/>
</dbReference>
<dbReference type="InterPro" id="IPR013783">
    <property type="entry name" value="Ig-like_fold"/>
</dbReference>
<evidence type="ECO:0000256" key="7">
    <source>
        <dbReference type="ARBA" id="ARBA00031448"/>
    </source>
</evidence>
<dbReference type="PANTHER" id="PTHR30620:SF16">
    <property type="entry name" value="LYSOSOMAL BETA GLUCOSIDASE"/>
    <property type="match status" value="1"/>
</dbReference>
<keyword evidence="5 10" id="KW-0378">Hydrolase</keyword>
<evidence type="ECO:0000256" key="5">
    <source>
        <dbReference type="ARBA" id="ARBA00022801"/>
    </source>
</evidence>
<dbReference type="Gene3D" id="3.40.50.1700">
    <property type="entry name" value="Glycoside hydrolase family 3 C-terminal domain"/>
    <property type="match status" value="1"/>
</dbReference>
<dbReference type="InterPro" id="IPR017853">
    <property type="entry name" value="GH"/>
</dbReference>
<dbReference type="EMBL" id="AP023361">
    <property type="protein sequence ID" value="BCJ92051.1"/>
    <property type="molecule type" value="Genomic_DNA"/>
</dbReference>
<dbReference type="SMART" id="SM01217">
    <property type="entry name" value="Fn3_like"/>
    <property type="match status" value="1"/>
</dbReference>
<evidence type="ECO:0000256" key="1">
    <source>
        <dbReference type="ARBA" id="ARBA00000448"/>
    </source>
</evidence>
<evidence type="ECO:0000313" key="12">
    <source>
        <dbReference type="EMBL" id="BCJ92051.1"/>
    </source>
</evidence>
<dbReference type="Pfam" id="PF14310">
    <property type="entry name" value="Fn3-like"/>
    <property type="match status" value="1"/>
</dbReference>
<sequence>MTLEEKIGQLVMTGIDSPLGPDAIETGRTGSLISFNDAAAIAEAQAKARNSRLGIPLLVGLDLLHGFRTLFPVPLAEAASFDPALAARNAELAAREAVPAGLNWTFAPMVDVGRDPRWGRIVEGAGEDVRLAMDFAAARARGFRAGGIAPTLKHFAGYGAVAGGRDYDAVSVSDYELQNLHLPPFRASLGPMTTVMSALTVTNGIPASSDVGLLRGLLRDQWKFNGVIVSDWGAIDGLVKQGTAQDAQDAVRQAMAAGVDIDMASGFYAAHLAGEVKAGRIAMSNLDAAVRRVLALKFELGLFDKPIADPDAAEKAALTPELRTAARETVRKSAVLLKNENQILPLKPDIKKIAVVGPFADNAFEQLGPHEARGRPEDAVTLLKGITERAKGNGIEILHAPGCDVTCYEDKGFRQAIEAAKSSDLVIAVLGEKREFSGEGASRAFLDFWGRQEDLLEALAATGKPVVLVIVAGRPLDLRRASEIVPSILMAWYPGTEGGNGIADILFGDEAPSAKLPISWPRSVGQSPFSYDTPASGRPYVPDARYVLRLIDENPTPLYPFGHGLTYTKFAYSDLRVAPVQSMNSVAQASITLKNAGSRPGTEIVQLYVRDVVASRVRPVRELKQYRRVSLAPGQSETVTFLVTRDELGFRDERGELIVEPGDFKIGIGADSTTELAAGFTLEK</sequence>
<dbReference type="EC" id="3.2.1.21" evidence="3"/>
<dbReference type="Proteomes" id="UP000515317">
    <property type="component" value="Chromosome"/>
</dbReference>
<feature type="domain" description="Fibronectin type III-like" evidence="11">
    <location>
        <begin position="603"/>
        <end position="672"/>
    </location>
</feature>
<evidence type="ECO:0000313" key="13">
    <source>
        <dbReference type="Proteomes" id="UP000515317"/>
    </source>
</evidence>
<dbReference type="InterPro" id="IPR026891">
    <property type="entry name" value="Fn3-like"/>
</dbReference>
<dbReference type="GO" id="GO:0009251">
    <property type="term" value="P:glucan catabolic process"/>
    <property type="evidence" value="ECO:0007669"/>
    <property type="project" value="TreeGrafter"/>
</dbReference>
<dbReference type="Gene3D" id="3.20.20.300">
    <property type="entry name" value="Glycoside hydrolase, family 3, N-terminal domain"/>
    <property type="match status" value="1"/>
</dbReference>
<proteinExistence type="inferred from homology"/>
<name>A0A6S6QYD9_9HYPH</name>
<comment type="similarity">
    <text evidence="2 10">Belongs to the glycosyl hydrolase 3 family.</text>
</comment>
<dbReference type="InterPro" id="IPR051915">
    <property type="entry name" value="Cellulose_Degrad_GH3"/>
</dbReference>
<dbReference type="Gene3D" id="2.60.40.10">
    <property type="entry name" value="Immunoglobulins"/>
    <property type="match status" value="1"/>
</dbReference>
<dbReference type="InterPro" id="IPR002772">
    <property type="entry name" value="Glyco_hydro_3_C"/>
</dbReference>
<dbReference type="AlphaFoldDB" id="A0A6S6QYD9"/>
<evidence type="ECO:0000256" key="6">
    <source>
        <dbReference type="ARBA" id="ARBA00023295"/>
    </source>
</evidence>
<keyword evidence="6 10" id="KW-0326">Glycosidase</keyword>
<dbReference type="InterPro" id="IPR001764">
    <property type="entry name" value="Glyco_hydro_3_N"/>
</dbReference>
<accession>A0A6S6QYD9</accession>
<reference evidence="12 13" key="1">
    <citation type="submission" date="2020-08" db="EMBL/GenBank/DDBJ databases">
        <title>Genome sequence of Rhizobiales bacterium strain IZ6.</title>
        <authorList>
            <person name="Nakai R."/>
            <person name="Naganuma T."/>
        </authorList>
    </citation>
    <scope>NUCLEOTIDE SEQUENCE [LARGE SCALE GENOMIC DNA]</scope>
    <source>
        <strain evidence="12 13">IZ6</strain>
    </source>
</reference>
<dbReference type="Pfam" id="PF01915">
    <property type="entry name" value="Glyco_hydro_3_C"/>
    <property type="match status" value="1"/>
</dbReference>
<evidence type="ECO:0000256" key="3">
    <source>
        <dbReference type="ARBA" id="ARBA00012744"/>
    </source>
</evidence>
<dbReference type="InterPro" id="IPR019800">
    <property type="entry name" value="Glyco_hydro_3_AS"/>
</dbReference>
<evidence type="ECO:0000259" key="11">
    <source>
        <dbReference type="SMART" id="SM01217"/>
    </source>
</evidence>
<dbReference type="PROSITE" id="PS00775">
    <property type="entry name" value="GLYCOSYL_HYDROL_F3"/>
    <property type="match status" value="1"/>
</dbReference>
<dbReference type="InterPro" id="IPR036962">
    <property type="entry name" value="Glyco_hydro_3_N_sf"/>
</dbReference>
<comment type="catalytic activity">
    <reaction evidence="1">
        <text>Hydrolysis of terminal, non-reducing beta-D-glucosyl residues with release of beta-D-glucose.</text>
        <dbReference type="EC" id="3.2.1.21"/>
    </reaction>
</comment>
<organism evidence="12 13">
    <name type="scientific">Terrihabitans soli</name>
    <dbReference type="NCBI Taxonomy" id="708113"/>
    <lineage>
        <taxon>Bacteria</taxon>
        <taxon>Pseudomonadati</taxon>
        <taxon>Pseudomonadota</taxon>
        <taxon>Alphaproteobacteria</taxon>
        <taxon>Hyphomicrobiales</taxon>
        <taxon>Terrihabitans</taxon>
    </lineage>
</organism>
<dbReference type="PANTHER" id="PTHR30620">
    <property type="entry name" value="PERIPLASMIC BETA-GLUCOSIDASE-RELATED"/>
    <property type="match status" value="1"/>
</dbReference>
<protein>
    <recommendedName>
        <fullName evidence="3">beta-glucosidase</fullName>
        <ecNumber evidence="3">3.2.1.21</ecNumber>
    </recommendedName>
    <alternativeName>
        <fullName evidence="9">Beta-D-glucoside glucohydrolase</fullName>
    </alternativeName>
    <alternativeName>
        <fullName evidence="7">Cellobiase</fullName>
    </alternativeName>
    <alternativeName>
        <fullName evidence="8">Gentiobiase</fullName>
    </alternativeName>
</protein>
<dbReference type="SUPFAM" id="SSF52279">
    <property type="entry name" value="Beta-D-glucan exohydrolase, C-terminal domain"/>
    <property type="match status" value="1"/>
</dbReference>
<dbReference type="SUPFAM" id="SSF51445">
    <property type="entry name" value="(Trans)glycosidases"/>
    <property type="match status" value="1"/>
</dbReference>
<dbReference type="Pfam" id="PF00933">
    <property type="entry name" value="Glyco_hydro_3"/>
    <property type="match status" value="1"/>
</dbReference>
<dbReference type="FunFam" id="2.60.40.10:FF:000495">
    <property type="entry name" value="Periplasmic beta-glucosidase"/>
    <property type="match status" value="1"/>
</dbReference>
<evidence type="ECO:0000256" key="10">
    <source>
        <dbReference type="RuleBase" id="RU361161"/>
    </source>
</evidence>
<evidence type="ECO:0000256" key="9">
    <source>
        <dbReference type="ARBA" id="ARBA00032594"/>
    </source>
</evidence>
<dbReference type="PRINTS" id="PR00133">
    <property type="entry name" value="GLHYDRLASE3"/>
</dbReference>
<dbReference type="InterPro" id="IPR036881">
    <property type="entry name" value="Glyco_hydro_3_C_sf"/>
</dbReference>
<evidence type="ECO:0000256" key="4">
    <source>
        <dbReference type="ARBA" id="ARBA00022729"/>
    </source>
</evidence>
<evidence type="ECO:0000256" key="8">
    <source>
        <dbReference type="ARBA" id="ARBA00032194"/>
    </source>
</evidence>
<gene>
    <name evidence="12" type="ORF">IZ6_27860</name>
</gene>
<dbReference type="KEGG" id="tso:IZ6_27860"/>
<keyword evidence="4" id="KW-0732">Signal</keyword>
<keyword evidence="13" id="KW-1185">Reference proteome</keyword>